<keyword evidence="4" id="KW-0472">Membrane</keyword>
<gene>
    <name evidence="7" type="ORF">SMSRO_SFP00290</name>
</gene>
<dbReference type="InterPro" id="IPR036770">
    <property type="entry name" value="Ankyrin_rpt-contain_sf"/>
</dbReference>
<feature type="repeat" description="ANK" evidence="3">
    <location>
        <begin position="134"/>
        <end position="166"/>
    </location>
</feature>
<evidence type="ECO:0000259" key="6">
    <source>
        <dbReference type="PROSITE" id="PS50802"/>
    </source>
</evidence>
<evidence type="ECO:0000256" key="4">
    <source>
        <dbReference type="SAM" id="Phobius"/>
    </source>
</evidence>
<organism evidence="7 8">
    <name type="scientific">Spiroplasma poulsonii</name>
    <dbReference type="NCBI Taxonomy" id="2138"/>
    <lineage>
        <taxon>Bacteria</taxon>
        <taxon>Bacillati</taxon>
        <taxon>Mycoplasmatota</taxon>
        <taxon>Mollicutes</taxon>
        <taxon>Entomoplasmatales</taxon>
        <taxon>Spiroplasmataceae</taxon>
        <taxon>Spiroplasma</taxon>
    </lineage>
</organism>
<evidence type="ECO:0000256" key="1">
    <source>
        <dbReference type="ARBA" id="ARBA00022737"/>
    </source>
</evidence>
<dbReference type="PROSITE" id="PS50297">
    <property type="entry name" value="ANK_REP_REGION"/>
    <property type="match status" value="4"/>
</dbReference>
<feature type="repeat" description="ANK" evidence="3">
    <location>
        <begin position="93"/>
        <end position="121"/>
    </location>
</feature>
<dbReference type="SMR" id="A0A2R6Y5P0"/>
<dbReference type="Gene3D" id="3.90.70.80">
    <property type="match status" value="1"/>
</dbReference>
<dbReference type="Pfam" id="PF00023">
    <property type="entry name" value="Ank"/>
    <property type="match status" value="1"/>
</dbReference>
<dbReference type="SUPFAM" id="SSF54001">
    <property type="entry name" value="Cysteine proteinases"/>
    <property type="match status" value="1"/>
</dbReference>
<dbReference type="AlphaFoldDB" id="A0A2R6Y5P0"/>
<dbReference type="Pfam" id="PF12796">
    <property type="entry name" value="Ank_2"/>
    <property type="match status" value="2"/>
</dbReference>
<keyword evidence="4" id="KW-0812">Transmembrane</keyword>
<feature type="repeat" description="ANK" evidence="3">
    <location>
        <begin position="200"/>
        <end position="232"/>
    </location>
</feature>
<dbReference type="SMART" id="SM00248">
    <property type="entry name" value="ANK"/>
    <property type="match status" value="5"/>
</dbReference>
<sequence length="1065" mass="121852">MKKLLSLLSVLTISGTAVPTTIAANPYQKQEKLNNNLNYQQTNNLEKLIRNKRNNEDKNYSTWFQAAANGEKKKIIDLIKNYREELINSVYKNNYTALALAVLNNHIDIVKLLIENGAEINFGVTTWVNYVKNANSTPLILASQNGHTEIVKLLIENGAEINHKNQFGNTPLILASQNGHTEIVKLLIENGAKINHKNQFGNTPLILASQNGHTEIVKLLIENWPYFNIKNDDNFRTFQLAEKLGHWKIVDLFLKHMSSLEVNHENNNDNHKKLKTENNNIYYVVEDGSCLFWSVATPYLLQVRNNIEEFKKRFIKLFGNNEKVLINLEYIRELLLLFDLSENSNSNQFWYSDQTANCLIRDIFRNRVVDYMQEHLDVRQNYRNELTLRNIIDSNDIENYLFSLRETSTWGGTSEIIAMSNFLNNNIIVHRYGSQDIYESINQNSNDQININFVNGNHYNFSLTTENIRMINEINLNQDQLIIVNDKNNYRFFLRKKDNKEKIISFKNRKEKLSSIFKNKNLGSIDFVTGNEEINNNKILNKLIKLNNKDDLNIPIKLLVLKNLKVLKKDISNKWAIIKLSDFGEYGSRLNFDFYGGLRVTFNNEDLIDNRILEFDNSISKDRNDENNINHMSLESKNNNLINIGIIGNNNKEEIIKKIKEYILNNMKISINKETIKIDYISENLVKVIINDKNININNLILFVEFNTFFYEINDIQNIFTKKDLGQLENNLPLTILNRFITLNSNLITVNGNYLTVTNITENSATIIINSRTNYNLFGSINVFFNQKLNINRKYNSLSKEQKQQKLNEINQHFQTLSENDKKDFIDKLKVIGSAALGAGISGVGTKIIVGGSVSTVIGAEATGEVIEMTPLLSEGGLTALTAAETLSIAEGTAVVASEGAVIGAEAGAAAALAPETLGLSLVIGGLVIAGTALIWWLNRDNVQQVKHESHNQYNEIEKYYQFLAHDQLKLDIDSNTWDKIKQIYQANKDNYEGFKEQIKVTITSFHKEDHSGWGGSITDEDTNTLINIIYNHFQEINNHFINNSNHGWKIVTNTIGSYFIIEEE</sequence>
<accession>A0A2R6Y5P0</accession>
<keyword evidence="4" id="KW-1133">Transmembrane helix</keyword>
<protein>
    <submittedName>
        <fullName evidence="7">Ankyrin repeats (3 copies)</fullName>
    </submittedName>
</protein>
<dbReference type="EMBL" id="JTLV02000002">
    <property type="protein sequence ID" value="PTQ58132.1"/>
    <property type="molecule type" value="Genomic_DNA"/>
</dbReference>
<dbReference type="InterPro" id="IPR038765">
    <property type="entry name" value="Papain-like_cys_pep_sf"/>
</dbReference>
<geneLocation type="plasmid" evidence="7">
    <name>unnamed1</name>
</geneLocation>
<feature type="transmembrane region" description="Helical" evidence="4">
    <location>
        <begin position="918"/>
        <end position="938"/>
    </location>
</feature>
<dbReference type="PRINTS" id="PR01415">
    <property type="entry name" value="ANKYRIN"/>
</dbReference>
<keyword evidence="8" id="KW-1185">Reference proteome</keyword>
<feature type="domain" description="OTU" evidence="6">
    <location>
        <begin position="279"/>
        <end position="465"/>
    </location>
</feature>
<feature type="chain" id="PRO_5015351470" evidence="5">
    <location>
        <begin position="24"/>
        <end position="1065"/>
    </location>
</feature>
<dbReference type="Gene3D" id="1.25.40.20">
    <property type="entry name" value="Ankyrin repeat-containing domain"/>
    <property type="match status" value="2"/>
</dbReference>
<evidence type="ECO:0000256" key="2">
    <source>
        <dbReference type="ARBA" id="ARBA00023043"/>
    </source>
</evidence>
<dbReference type="Pfam" id="PF02338">
    <property type="entry name" value="OTU"/>
    <property type="match status" value="1"/>
</dbReference>
<feature type="signal peptide" evidence="5">
    <location>
        <begin position="1"/>
        <end position="23"/>
    </location>
</feature>
<keyword evidence="1" id="KW-0677">Repeat</keyword>
<name>A0A2R6Y5P0_9MOLU</name>
<keyword evidence="7" id="KW-0614">Plasmid</keyword>
<dbReference type="Proteomes" id="UP000031565">
    <property type="component" value="Unassembled WGS sequence"/>
</dbReference>
<evidence type="ECO:0000256" key="5">
    <source>
        <dbReference type="SAM" id="SignalP"/>
    </source>
</evidence>
<dbReference type="PROSITE" id="PS50088">
    <property type="entry name" value="ANK_REPEAT"/>
    <property type="match status" value="4"/>
</dbReference>
<dbReference type="PANTHER" id="PTHR24198:SF165">
    <property type="entry name" value="ANKYRIN REPEAT-CONTAINING PROTEIN-RELATED"/>
    <property type="match status" value="1"/>
</dbReference>
<proteinExistence type="predicted"/>
<keyword evidence="2 3" id="KW-0040">ANK repeat</keyword>
<dbReference type="CDD" id="cd22744">
    <property type="entry name" value="OTU"/>
    <property type="match status" value="1"/>
</dbReference>
<dbReference type="InterPro" id="IPR002110">
    <property type="entry name" value="Ankyrin_rpt"/>
</dbReference>
<evidence type="ECO:0000256" key="3">
    <source>
        <dbReference type="PROSITE-ProRule" id="PRU00023"/>
    </source>
</evidence>
<evidence type="ECO:0000313" key="7">
    <source>
        <dbReference type="EMBL" id="PTQ58132.1"/>
    </source>
</evidence>
<dbReference type="InterPro" id="IPR003323">
    <property type="entry name" value="OTU_dom"/>
</dbReference>
<evidence type="ECO:0000313" key="8">
    <source>
        <dbReference type="Proteomes" id="UP000031565"/>
    </source>
</evidence>
<keyword evidence="5" id="KW-0732">Signal</keyword>
<comment type="caution">
    <text evidence="7">The sequence shown here is derived from an EMBL/GenBank/DDBJ whole genome shotgun (WGS) entry which is preliminary data.</text>
</comment>
<dbReference type="RefSeq" id="WP_105629072.1">
    <property type="nucleotide sequence ID" value="NZ_JTLV02000002.1"/>
</dbReference>
<dbReference type="PROSITE" id="PS50802">
    <property type="entry name" value="OTU"/>
    <property type="match status" value="1"/>
</dbReference>
<dbReference type="SUPFAM" id="SSF48403">
    <property type="entry name" value="Ankyrin repeat"/>
    <property type="match status" value="1"/>
</dbReference>
<feature type="repeat" description="ANK" evidence="3">
    <location>
        <begin position="167"/>
        <end position="199"/>
    </location>
</feature>
<dbReference type="PANTHER" id="PTHR24198">
    <property type="entry name" value="ANKYRIN REPEAT AND PROTEIN KINASE DOMAIN-CONTAINING PROTEIN"/>
    <property type="match status" value="1"/>
</dbReference>
<reference evidence="7 8" key="1">
    <citation type="journal article" date="2015" name="MBio">
        <title>Genome sequence of the Drosophila melanogaster male-killing Spiroplasma strain MSRO endosymbiont.</title>
        <authorList>
            <person name="Paredes J.C."/>
            <person name="Herren J.K."/>
            <person name="Schupfer F."/>
            <person name="Marin R."/>
            <person name="Claverol S."/>
            <person name="Kuo C.H."/>
            <person name="Lemaitre B."/>
            <person name="Beven L."/>
        </authorList>
    </citation>
    <scope>NUCLEOTIDE SEQUENCE [LARGE SCALE GENOMIC DNA]</scope>
    <source>
        <strain evidence="7 8">MSRO</strain>
        <plasmid evidence="7">unnamed1</plasmid>
    </source>
</reference>